<keyword evidence="5" id="KW-1185">Reference proteome</keyword>
<evidence type="ECO:0000256" key="2">
    <source>
        <dbReference type="SAM" id="Phobius"/>
    </source>
</evidence>
<gene>
    <name evidence="4" type="ORF">ACFSFY_03440</name>
</gene>
<reference evidence="5" key="1">
    <citation type="journal article" date="2019" name="Int. J. Syst. Evol. Microbiol.">
        <title>The Global Catalogue of Microorganisms (GCM) 10K type strain sequencing project: providing services to taxonomists for standard genome sequencing and annotation.</title>
        <authorList>
            <consortium name="The Broad Institute Genomics Platform"/>
            <consortium name="The Broad Institute Genome Sequencing Center for Infectious Disease"/>
            <person name="Wu L."/>
            <person name="Ma J."/>
        </authorList>
    </citation>
    <scope>NUCLEOTIDE SEQUENCE [LARGE SCALE GENOMIC DNA]</scope>
    <source>
        <strain evidence="5">CGMCC 4.7177</strain>
    </source>
</reference>
<keyword evidence="2" id="KW-0812">Transmembrane</keyword>
<protein>
    <submittedName>
        <fullName evidence="4">Redoxin domain-containing protein</fullName>
    </submittedName>
</protein>
<accession>A0ABW4SCF1</accession>
<keyword evidence="2" id="KW-1133">Transmembrane helix</keyword>
<dbReference type="Proteomes" id="UP001597218">
    <property type="component" value="Unassembled WGS sequence"/>
</dbReference>
<dbReference type="CDD" id="cd02966">
    <property type="entry name" value="TlpA_like_family"/>
    <property type="match status" value="1"/>
</dbReference>
<dbReference type="InterPro" id="IPR050553">
    <property type="entry name" value="Thioredoxin_ResA/DsbE_sf"/>
</dbReference>
<dbReference type="InterPro" id="IPR036249">
    <property type="entry name" value="Thioredoxin-like_sf"/>
</dbReference>
<feature type="domain" description="Thioredoxin" evidence="3">
    <location>
        <begin position="51"/>
        <end position="192"/>
    </location>
</feature>
<dbReference type="PANTHER" id="PTHR42852:SF17">
    <property type="entry name" value="THIOREDOXIN-LIKE PROTEIN HI_1115"/>
    <property type="match status" value="1"/>
</dbReference>
<evidence type="ECO:0000313" key="4">
    <source>
        <dbReference type="EMBL" id="MFD1927113.1"/>
    </source>
</evidence>
<dbReference type="InterPro" id="IPR017937">
    <property type="entry name" value="Thioredoxin_CS"/>
</dbReference>
<dbReference type="EMBL" id="JBHUGI010000006">
    <property type="protein sequence ID" value="MFD1927113.1"/>
    <property type="molecule type" value="Genomic_DNA"/>
</dbReference>
<dbReference type="SUPFAM" id="SSF52833">
    <property type="entry name" value="Thioredoxin-like"/>
    <property type="match status" value="1"/>
</dbReference>
<sequence length="192" mass="21384">MNKRTVGIVITALIIGTLIVLMVKSNLETAEPIETIVTGVDSTTIEYESGLEKGNTPPDFELFTLSGDIIKLSDYKGKKVILNFWASWCGPCKAEMPHMQNYYKKHKDSASVEIIAVNMTKEERGPESVKKFVDAYGLTFPIPLDSDGEVMGMYKIMSIPTTYMISTDGTIEQKFIGPMDEKTIKELVDNLD</sequence>
<feature type="transmembrane region" description="Helical" evidence="2">
    <location>
        <begin position="6"/>
        <end position="23"/>
    </location>
</feature>
<keyword evidence="1" id="KW-1015">Disulfide bond</keyword>
<evidence type="ECO:0000259" key="3">
    <source>
        <dbReference type="PROSITE" id="PS51352"/>
    </source>
</evidence>
<dbReference type="Pfam" id="PF00578">
    <property type="entry name" value="AhpC-TSA"/>
    <property type="match status" value="1"/>
</dbReference>
<evidence type="ECO:0000313" key="5">
    <source>
        <dbReference type="Proteomes" id="UP001597218"/>
    </source>
</evidence>
<dbReference type="InterPro" id="IPR013766">
    <property type="entry name" value="Thioredoxin_domain"/>
</dbReference>
<proteinExistence type="predicted"/>
<dbReference type="RefSeq" id="WP_381535768.1">
    <property type="nucleotide sequence ID" value="NZ_JBHUGI010000006.1"/>
</dbReference>
<dbReference type="PANTHER" id="PTHR42852">
    <property type="entry name" value="THIOL:DISULFIDE INTERCHANGE PROTEIN DSBE"/>
    <property type="match status" value="1"/>
</dbReference>
<dbReference type="PROSITE" id="PS00194">
    <property type="entry name" value="THIOREDOXIN_1"/>
    <property type="match status" value="1"/>
</dbReference>
<dbReference type="Gene3D" id="3.40.30.10">
    <property type="entry name" value="Glutaredoxin"/>
    <property type="match status" value="1"/>
</dbReference>
<evidence type="ECO:0000256" key="1">
    <source>
        <dbReference type="ARBA" id="ARBA00023157"/>
    </source>
</evidence>
<keyword evidence="2" id="KW-0472">Membrane</keyword>
<name>A0ABW4SCF1_9BACL</name>
<dbReference type="PROSITE" id="PS51352">
    <property type="entry name" value="THIOREDOXIN_2"/>
    <property type="match status" value="1"/>
</dbReference>
<comment type="caution">
    <text evidence="4">The sequence shown here is derived from an EMBL/GenBank/DDBJ whole genome shotgun (WGS) entry which is preliminary data.</text>
</comment>
<organism evidence="4 5">
    <name type="scientific">Sporosarcina siberiensis</name>
    <dbReference type="NCBI Taxonomy" id="1365606"/>
    <lineage>
        <taxon>Bacteria</taxon>
        <taxon>Bacillati</taxon>
        <taxon>Bacillota</taxon>
        <taxon>Bacilli</taxon>
        <taxon>Bacillales</taxon>
        <taxon>Caryophanaceae</taxon>
        <taxon>Sporosarcina</taxon>
    </lineage>
</organism>
<dbReference type="InterPro" id="IPR000866">
    <property type="entry name" value="AhpC/TSA"/>
</dbReference>